<reference evidence="3 4" key="1">
    <citation type="submission" date="2019-01" db="EMBL/GenBank/DDBJ databases">
        <authorList>
            <person name="Ferrante I. M."/>
        </authorList>
    </citation>
    <scope>NUCLEOTIDE SEQUENCE [LARGE SCALE GENOMIC DNA]</scope>
    <source>
        <strain evidence="3 4">B856</strain>
    </source>
</reference>
<proteinExistence type="predicted"/>
<feature type="region of interest" description="Disordered" evidence="1">
    <location>
        <begin position="1"/>
        <end position="45"/>
    </location>
</feature>
<dbReference type="OrthoDB" id="46372at2759"/>
<dbReference type="EMBL" id="CAACVS010000336">
    <property type="protein sequence ID" value="VEU41258.1"/>
    <property type="molecule type" value="Genomic_DNA"/>
</dbReference>
<keyword evidence="4" id="KW-1185">Reference proteome</keyword>
<sequence length="563" mass="61702">MVVRMKSPTKSPSVSPAKSPRMLPTNSPTKSPTISPTKRHRGNRRYDPSFVFSAFLVLYGVVFIFSSLRIDLGQPQLEVDREKQQSRAPSQTDIHRNHALWKNGTASTRATTPPQETGIEKHQSGNGGPEENRVRDIIGKKDDAGNTGTKPFLTYRLELDKPYSVTYGPHTRCWIGVETNKWGRKPIHRTGLSKPLSDILNVTAYVKTNLRIISVGDSVGIQFHELLEEALEPPGVTANRTGVDPVLGGGYRTVYQNAWGDHESVSVSAPVHGGGALAAFRMTGLFLKEGEGGKPPNAGPNQTSAAGGWRREHLRQILDHNYTATAVGGSHRRGESTGGTTTQRTDSFDVMIYRIPHGWLPASSITRARLEASMRLARELLGVRTVVVPSLYLNNNVQTMEDLSTMRGTNQMIRELVEASWETSDLPDMLLMDFGAWVDQLTELNARLAGMDTQSNANYTLERLGCAKFSPSIALSCAEAVKPDSCKCTRNVVSRDGMHWCMETIGGRVTAGFACLIQCSLSIEGDKKSRFRSCQQSCNEQFMSLRKASSLLTNHSVSGGALG</sequence>
<keyword evidence="2" id="KW-0812">Transmembrane</keyword>
<feature type="region of interest" description="Disordered" evidence="1">
    <location>
        <begin position="81"/>
        <end position="133"/>
    </location>
</feature>
<dbReference type="AlphaFoldDB" id="A0A448ZGT8"/>
<protein>
    <submittedName>
        <fullName evidence="3">Uncharacterized protein</fullName>
    </submittedName>
</protein>
<dbReference type="Proteomes" id="UP000291116">
    <property type="component" value="Unassembled WGS sequence"/>
</dbReference>
<evidence type="ECO:0000256" key="1">
    <source>
        <dbReference type="SAM" id="MobiDB-lite"/>
    </source>
</evidence>
<feature type="compositionally biased region" description="Polar residues" evidence="1">
    <location>
        <begin position="104"/>
        <end position="115"/>
    </location>
</feature>
<name>A0A448ZGT8_9STRA</name>
<evidence type="ECO:0000313" key="3">
    <source>
        <dbReference type="EMBL" id="VEU41258.1"/>
    </source>
</evidence>
<feature type="compositionally biased region" description="Polar residues" evidence="1">
    <location>
        <begin position="24"/>
        <end position="36"/>
    </location>
</feature>
<gene>
    <name evidence="3" type="ORF">PSNMU_V1.4_AUG-EV-PASAV3_0080500</name>
</gene>
<evidence type="ECO:0000256" key="2">
    <source>
        <dbReference type="SAM" id="Phobius"/>
    </source>
</evidence>
<keyword evidence="2" id="KW-0472">Membrane</keyword>
<feature type="transmembrane region" description="Helical" evidence="2">
    <location>
        <begin position="49"/>
        <end position="68"/>
    </location>
</feature>
<accession>A0A448ZGT8</accession>
<keyword evidence="2" id="KW-1133">Transmembrane helix</keyword>
<organism evidence="3 4">
    <name type="scientific">Pseudo-nitzschia multistriata</name>
    <dbReference type="NCBI Taxonomy" id="183589"/>
    <lineage>
        <taxon>Eukaryota</taxon>
        <taxon>Sar</taxon>
        <taxon>Stramenopiles</taxon>
        <taxon>Ochrophyta</taxon>
        <taxon>Bacillariophyta</taxon>
        <taxon>Bacillariophyceae</taxon>
        <taxon>Bacillariophycidae</taxon>
        <taxon>Bacillariales</taxon>
        <taxon>Bacillariaceae</taxon>
        <taxon>Pseudo-nitzschia</taxon>
    </lineage>
</organism>
<evidence type="ECO:0000313" key="4">
    <source>
        <dbReference type="Proteomes" id="UP000291116"/>
    </source>
</evidence>